<sequence length="147" mass="16745">MADVSSNIRRGSILSTASDPTNGMPVVQHAFKLPRIVPLEDLHQNNYLRWKYTLFLHLDWHQLRAFIDGSVSEPTPDADADVRAAFLRSKIMAYTILRDSVHDYLMEVFQIGKASIDVVAACLFNSDYDVKYLWDSVHDFVSPEIVC</sequence>
<evidence type="ECO:0008006" key="3">
    <source>
        <dbReference type="Google" id="ProtNLM"/>
    </source>
</evidence>
<dbReference type="EMBL" id="JAHCVI010000002">
    <property type="protein sequence ID" value="KAG7289169.1"/>
    <property type="molecule type" value="Genomic_DNA"/>
</dbReference>
<evidence type="ECO:0000313" key="1">
    <source>
        <dbReference type="EMBL" id="KAG7289169.1"/>
    </source>
</evidence>
<gene>
    <name evidence="1" type="ORF">NEMBOFW57_005532</name>
</gene>
<comment type="caution">
    <text evidence="1">The sequence shown here is derived from an EMBL/GenBank/DDBJ whole genome shotgun (WGS) entry which is preliminary data.</text>
</comment>
<accession>A0AAD4EX72</accession>
<keyword evidence="2" id="KW-1185">Reference proteome</keyword>
<evidence type="ECO:0000313" key="2">
    <source>
        <dbReference type="Proteomes" id="UP001197093"/>
    </source>
</evidence>
<name>A0AAD4EX72_9PEZI</name>
<reference evidence="1" key="1">
    <citation type="submission" date="2023-02" db="EMBL/GenBank/DDBJ databases">
        <authorList>
            <person name="Palmer J.M."/>
        </authorList>
    </citation>
    <scope>NUCLEOTIDE SEQUENCE</scope>
    <source>
        <strain evidence="1">FW57</strain>
    </source>
</reference>
<protein>
    <recommendedName>
        <fullName evidence="3">Retrotransposon Copia-like N-terminal domain-containing protein</fullName>
    </recommendedName>
</protein>
<dbReference type="AlphaFoldDB" id="A0AAD4EX72"/>
<organism evidence="1 2">
    <name type="scientific">Staphylotrichum longicolle</name>
    <dbReference type="NCBI Taxonomy" id="669026"/>
    <lineage>
        <taxon>Eukaryota</taxon>
        <taxon>Fungi</taxon>
        <taxon>Dikarya</taxon>
        <taxon>Ascomycota</taxon>
        <taxon>Pezizomycotina</taxon>
        <taxon>Sordariomycetes</taxon>
        <taxon>Sordariomycetidae</taxon>
        <taxon>Sordariales</taxon>
        <taxon>Chaetomiaceae</taxon>
        <taxon>Staphylotrichum</taxon>
    </lineage>
</organism>
<dbReference type="Proteomes" id="UP001197093">
    <property type="component" value="Unassembled WGS sequence"/>
</dbReference>
<proteinExistence type="predicted"/>